<organism evidence="4 5">
    <name type="scientific">Ruthenibacterium lactatiformans</name>
    <dbReference type="NCBI Taxonomy" id="1550024"/>
    <lineage>
        <taxon>Bacteria</taxon>
        <taxon>Bacillati</taxon>
        <taxon>Bacillota</taxon>
        <taxon>Clostridia</taxon>
        <taxon>Eubacteriales</taxon>
        <taxon>Oscillospiraceae</taxon>
        <taxon>Ruthenibacterium</taxon>
    </lineage>
</organism>
<dbReference type="GeneID" id="42855508"/>
<dbReference type="PANTHER" id="PTHR43673:SF10">
    <property type="entry name" value="NADH DEHYDROGENASE_NAD(P)H NITROREDUCTASE XCC3605-RELATED"/>
    <property type="match status" value="1"/>
</dbReference>
<dbReference type="Proteomes" id="UP000032483">
    <property type="component" value="Unassembled WGS sequence"/>
</dbReference>
<protein>
    <recommendedName>
        <fullName evidence="3">Nitroreductase domain-containing protein</fullName>
    </recommendedName>
</protein>
<keyword evidence="2" id="KW-0560">Oxidoreductase</keyword>
<evidence type="ECO:0000256" key="2">
    <source>
        <dbReference type="ARBA" id="ARBA00023002"/>
    </source>
</evidence>
<comment type="similarity">
    <text evidence="1">Belongs to the nitroreductase family.</text>
</comment>
<feature type="domain" description="Nitroreductase" evidence="3">
    <location>
        <begin position="7"/>
        <end position="172"/>
    </location>
</feature>
<evidence type="ECO:0000256" key="1">
    <source>
        <dbReference type="ARBA" id="ARBA00007118"/>
    </source>
</evidence>
<dbReference type="EMBL" id="JXXK01000002">
    <property type="protein sequence ID" value="KJF41106.1"/>
    <property type="molecule type" value="Genomic_DNA"/>
</dbReference>
<dbReference type="SUPFAM" id="SSF55469">
    <property type="entry name" value="FMN-dependent nitroreductase-like"/>
    <property type="match status" value="1"/>
</dbReference>
<dbReference type="AlphaFoldDB" id="A0A0D8J3I6"/>
<evidence type="ECO:0000313" key="5">
    <source>
        <dbReference type="Proteomes" id="UP000032483"/>
    </source>
</evidence>
<dbReference type="InterPro" id="IPR000415">
    <property type="entry name" value="Nitroreductase-like"/>
</dbReference>
<dbReference type="InterPro" id="IPR029479">
    <property type="entry name" value="Nitroreductase"/>
</dbReference>
<proteinExistence type="inferred from homology"/>
<dbReference type="RefSeq" id="WP_050004437.1">
    <property type="nucleotide sequence ID" value="NZ_CAOJUJ010000001.1"/>
</dbReference>
<comment type="caution">
    <text evidence="4">The sequence shown here is derived from an EMBL/GenBank/DDBJ whole genome shotgun (WGS) entry which is preliminary data.</text>
</comment>
<accession>A0A0D8J3I6</accession>
<keyword evidence="5" id="KW-1185">Reference proteome</keyword>
<dbReference type="Pfam" id="PF00881">
    <property type="entry name" value="Nitroreductase"/>
    <property type="match status" value="1"/>
</dbReference>
<evidence type="ECO:0000313" key="4">
    <source>
        <dbReference type="EMBL" id="KJF41106.1"/>
    </source>
</evidence>
<dbReference type="Gene3D" id="3.40.109.10">
    <property type="entry name" value="NADH Oxidase"/>
    <property type="match status" value="1"/>
</dbReference>
<dbReference type="GO" id="GO:0016491">
    <property type="term" value="F:oxidoreductase activity"/>
    <property type="evidence" value="ECO:0007669"/>
    <property type="project" value="UniProtKB-KW"/>
</dbReference>
<name>A0A0D8J3I6_9FIRM</name>
<dbReference type="PANTHER" id="PTHR43673">
    <property type="entry name" value="NAD(P)H NITROREDUCTASE YDGI-RELATED"/>
    <property type="match status" value="1"/>
</dbReference>
<sequence length="192" mass="21137">MEFFDLVKRRRSIRKYQDRQIERGDLEKIIQAGLCAPNAGGGQRAIIVAVRNRALCEKIGRLNIAKFNRNSLAGSYVSSEQPSIIDDPSIRSGFYGAPTVCAVFGPKNFLYSVADAFCCAENMALAATELGLASCLIARGEETFDNEPGAALLKEWRIPDGYVARCFVLLGYHAGAYPQDKPRRADRSLVVE</sequence>
<evidence type="ECO:0000259" key="3">
    <source>
        <dbReference type="Pfam" id="PF00881"/>
    </source>
</evidence>
<reference evidence="4" key="1">
    <citation type="submission" date="2015-02" db="EMBL/GenBank/DDBJ databases">
        <title>A novel member of the family Ruminococcaceae isolated from human feces.</title>
        <authorList>
            <person name="Shkoporov A.N."/>
            <person name="Chaplin A.V."/>
            <person name="Motuzova O.V."/>
            <person name="Kafarskaia L.I."/>
            <person name="Khokhlova E.V."/>
            <person name="Efimov B.A."/>
        </authorList>
    </citation>
    <scope>NUCLEOTIDE SEQUENCE [LARGE SCALE GENOMIC DNA]</scope>
    <source>
        <strain evidence="4">585-1</strain>
    </source>
</reference>
<gene>
    <name evidence="4" type="ORF">TQ39_02515</name>
</gene>